<dbReference type="GO" id="GO:0008270">
    <property type="term" value="F:zinc ion binding"/>
    <property type="evidence" value="ECO:0007669"/>
    <property type="project" value="InterPro"/>
</dbReference>
<dbReference type="InterPro" id="IPR013215">
    <property type="entry name" value="Cbl-indep_Met_Synth_N"/>
</dbReference>
<reference evidence="2 3" key="1">
    <citation type="submission" date="2019-07" db="EMBL/GenBank/DDBJ databases">
        <title>Whole genome shotgun sequence of Clostridium butyricum NBRC 3858.</title>
        <authorList>
            <person name="Hosoyama A."/>
            <person name="Uohara A."/>
            <person name="Ohji S."/>
            <person name="Ichikawa N."/>
        </authorList>
    </citation>
    <scope>NUCLEOTIDE SEQUENCE [LARGE SCALE GENOMIC DNA]</scope>
    <source>
        <strain evidence="2 3">NBRC 3858</strain>
    </source>
</reference>
<sequence>MAVLLNVIPKRYSELNISSIDTYFAMARGYQKNDKDVKALRMKKWFNTNYHNMVPEIDDSTEFSLNDAKPYDLYKEAKELDIITRPVIIGPFTFLKLSRLKTIKTFEECLEKLVDVYIEILNKFENHKVEWVQIDEPILATDLTKEDIELFKCTEKMQVSSQAFQNIIDSTTKKMDAALTEGKIIRISCGHYTTKICKFKCLDCEINYD</sequence>
<name>A0A512TP46_CLOBU</name>
<organism evidence="2 3">
    <name type="scientific">Clostridium butyricum</name>
    <dbReference type="NCBI Taxonomy" id="1492"/>
    <lineage>
        <taxon>Bacteria</taxon>
        <taxon>Bacillati</taxon>
        <taxon>Bacillota</taxon>
        <taxon>Clostridia</taxon>
        <taxon>Eubacteriales</taxon>
        <taxon>Clostridiaceae</taxon>
        <taxon>Clostridium</taxon>
    </lineage>
</organism>
<evidence type="ECO:0000313" key="3">
    <source>
        <dbReference type="Proteomes" id="UP000321089"/>
    </source>
</evidence>
<comment type="caution">
    <text evidence="2">The sequence shown here is derived from an EMBL/GenBank/DDBJ whole genome shotgun (WGS) entry which is preliminary data.</text>
</comment>
<dbReference type="InterPro" id="IPR038071">
    <property type="entry name" value="UROD/MetE-like_sf"/>
</dbReference>
<accession>A0A512TP46</accession>
<evidence type="ECO:0000313" key="2">
    <source>
        <dbReference type="EMBL" id="GEQ21748.1"/>
    </source>
</evidence>
<dbReference type="GO" id="GO:0003871">
    <property type="term" value="F:5-methyltetrahydropteroyltriglutamate-homocysteine S-methyltransferase activity"/>
    <property type="evidence" value="ECO:0007669"/>
    <property type="project" value="InterPro"/>
</dbReference>
<gene>
    <name evidence="2" type="ORF">CBU02nite_22540</name>
</gene>
<proteinExistence type="predicted"/>
<dbReference type="SUPFAM" id="SSF51726">
    <property type="entry name" value="UROD/MetE-like"/>
    <property type="match status" value="1"/>
</dbReference>
<dbReference type="GO" id="GO:0008652">
    <property type="term" value="P:amino acid biosynthetic process"/>
    <property type="evidence" value="ECO:0007669"/>
    <property type="project" value="InterPro"/>
</dbReference>
<dbReference type="Proteomes" id="UP000321089">
    <property type="component" value="Unassembled WGS sequence"/>
</dbReference>
<dbReference type="EMBL" id="BKBC01000031">
    <property type="protein sequence ID" value="GEQ21748.1"/>
    <property type="molecule type" value="Genomic_DNA"/>
</dbReference>
<evidence type="ECO:0000259" key="1">
    <source>
        <dbReference type="Pfam" id="PF08267"/>
    </source>
</evidence>
<dbReference type="Pfam" id="PF08267">
    <property type="entry name" value="Meth_synt_1"/>
    <property type="match status" value="1"/>
</dbReference>
<dbReference type="PANTHER" id="PTHR30519">
    <property type="entry name" value="5-METHYLTETRAHYDROPTEROYLTRIGLUTAMATE--HOMOCYSTEINE METHYLTRANSFERASE"/>
    <property type="match status" value="1"/>
</dbReference>
<dbReference type="AlphaFoldDB" id="A0A512TP46"/>
<protein>
    <recommendedName>
        <fullName evidence="1">Cobalamin-independent methionine synthase MetE N-terminal domain-containing protein</fullName>
    </recommendedName>
</protein>
<dbReference type="Gene3D" id="3.20.20.210">
    <property type="match status" value="1"/>
</dbReference>
<feature type="domain" description="Cobalamin-independent methionine synthase MetE N-terminal" evidence="1">
    <location>
        <begin position="1"/>
        <end position="155"/>
    </location>
</feature>